<dbReference type="PROSITE" id="PS00626">
    <property type="entry name" value="RCC1_2"/>
    <property type="match status" value="1"/>
</dbReference>
<evidence type="ECO:0000256" key="1">
    <source>
        <dbReference type="ARBA" id="ARBA00022737"/>
    </source>
</evidence>
<dbReference type="SUPFAM" id="SSF50985">
    <property type="entry name" value="RCC1/BLIP-II"/>
    <property type="match status" value="1"/>
</dbReference>
<dbReference type="AlphaFoldDB" id="A0AAE0KSS5"/>
<organism evidence="3 5">
    <name type="scientific">Cymbomonas tetramitiformis</name>
    <dbReference type="NCBI Taxonomy" id="36881"/>
    <lineage>
        <taxon>Eukaryota</taxon>
        <taxon>Viridiplantae</taxon>
        <taxon>Chlorophyta</taxon>
        <taxon>Pyramimonadophyceae</taxon>
        <taxon>Pyramimonadales</taxon>
        <taxon>Pyramimonadaceae</taxon>
        <taxon>Cymbomonas</taxon>
    </lineage>
</organism>
<dbReference type="Gene3D" id="2.130.10.30">
    <property type="entry name" value="Regulator of chromosome condensation 1/beta-lactamase-inhibitor protein II"/>
    <property type="match status" value="2"/>
</dbReference>
<keyword evidence="5" id="KW-1185">Reference proteome</keyword>
<evidence type="ECO:0000256" key="2">
    <source>
        <dbReference type="PROSITE-ProRule" id="PRU00235"/>
    </source>
</evidence>
<dbReference type="InterPro" id="IPR009091">
    <property type="entry name" value="RCC1/BLIP-II"/>
</dbReference>
<protein>
    <submittedName>
        <fullName evidence="3">Uncharacterized protein</fullName>
    </submittedName>
</protein>
<dbReference type="EMBL" id="LGRX02007525">
    <property type="protein sequence ID" value="KAK3274804.1"/>
    <property type="molecule type" value="Genomic_DNA"/>
</dbReference>
<feature type="repeat" description="RCC1" evidence="2">
    <location>
        <begin position="220"/>
        <end position="292"/>
    </location>
</feature>
<feature type="repeat" description="RCC1" evidence="2">
    <location>
        <begin position="453"/>
        <end position="506"/>
    </location>
</feature>
<sequence length="672" mass="73434">MADSRLEIGGSLPSAFAVNGVEDDVLIVSNRDSASNFESIRAEWEAGRFSDMLVAVPIPTAQQLSYGMITDTEVRGDETVAIQFPKRCFHHHLDEARAVVLVDVSETRLYRSVNGAGWTLALKTRCVWASTVASMISETNARRRNLLDTTSDVFYVNVTDTIQQYNASEANMFSAGQNDFYQLMTGTNARANYFTRAMLSKNVTFVATTALTGFAITEDHITYATGANQFGQLGIGNETDHTQCETGSAESYDPYTCGFDIESEPVQVYMNQTDVITYVCASSFHTVFITDDGQAYSAGSTEHGKTGIGKYDNDTNLFTPIPVDTSNLEQNETFVSCTTDTLKTRFLTNFGNLYYTGYDNLFSVVDIPTKADVFNFAEPEEYVVSMSGISEHILFLTNKNRSYSYGSDSYGGLGVASDADASNYARLVDLPTDESVVRVSAGYEHSLFLLANGSVYASGKRHDHFNALCLGTDGDDVVYVPEQIPELNDVVDIRAGDWHTVIVTSELVTEIYTCGLNDHGQLSIEDPTQNAFVPTRTVRNFANITTVVQISGTSSNSVALEEMISESPCGDGVTAMLVNSSGTCESNNLQTLSSDECEAAFSASSLIYQNYLPFDSRGISELPLGCFYYYSTENRRVPNAGFHSPDPNKAEETFPDCAGAVAQCFCKCPTDK</sequence>
<feature type="repeat" description="RCC1" evidence="2">
    <location>
        <begin position="509"/>
        <end position="563"/>
    </location>
</feature>
<dbReference type="PANTHER" id="PTHR22872">
    <property type="entry name" value="BTK-BINDING PROTEIN-RELATED"/>
    <property type="match status" value="1"/>
</dbReference>
<dbReference type="Pfam" id="PF13540">
    <property type="entry name" value="RCC1_2"/>
    <property type="match status" value="2"/>
</dbReference>
<dbReference type="EMBL" id="LGRX02018953">
    <property type="protein sequence ID" value="KAK3259145.1"/>
    <property type="molecule type" value="Genomic_DNA"/>
</dbReference>
<keyword evidence="1" id="KW-0677">Repeat</keyword>
<evidence type="ECO:0000313" key="3">
    <source>
        <dbReference type="EMBL" id="KAK3259145.1"/>
    </source>
</evidence>
<name>A0AAE0KSS5_9CHLO</name>
<dbReference type="InterPro" id="IPR000408">
    <property type="entry name" value="Reg_chr_condens"/>
</dbReference>
<evidence type="ECO:0000313" key="4">
    <source>
        <dbReference type="EMBL" id="KAK3274804.1"/>
    </source>
</evidence>
<comment type="caution">
    <text evidence="3">The sequence shown here is derived from an EMBL/GenBank/DDBJ whole genome shotgun (WGS) entry which is preliminary data.</text>
</comment>
<gene>
    <name evidence="4" type="ORF">CYMTET_17034</name>
    <name evidence="3" type="ORF">CYMTET_31805</name>
</gene>
<dbReference type="InterPro" id="IPR051625">
    <property type="entry name" value="Signaling_Regulatory_Domain"/>
</dbReference>
<evidence type="ECO:0000313" key="5">
    <source>
        <dbReference type="Proteomes" id="UP001190700"/>
    </source>
</evidence>
<dbReference type="PROSITE" id="PS50012">
    <property type="entry name" value="RCC1_3"/>
    <property type="match status" value="4"/>
</dbReference>
<accession>A0AAE0KSS5</accession>
<feature type="repeat" description="RCC1" evidence="2">
    <location>
        <begin position="400"/>
        <end position="452"/>
    </location>
</feature>
<reference evidence="3" key="2">
    <citation type="submission" date="2023-06" db="EMBL/GenBank/DDBJ databases">
        <title>Long-read-based genome assembly of the green algal bacterivore Cymbomonas tetramitiformis.</title>
        <authorList>
            <person name="Gyaltshen Y."/>
            <person name="Rozenberg A."/>
            <person name="Paasch A."/>
            <person name="Burns J.A."/>
            <person name="Warring S."/>
            <person name="Larson R."/>
            <person name="Maurer-Alcala X."/>
            <person name="Dacks J."/>
            <person name="Kim E."/>
        </authorList>
    </citation>
    <scope>NUCLEOTIDE SEQUENCE</scope>
    <source>
        <strain evidence="3">PLY_AMNH</strain>
    </source>
</reference>
<proteinExistence type="predicted"/>
<dbReference type="Proteomes" id="UP001190700">
    <property type="component" value="Unassembled WGS sequence"/>
</dbReference>
<reference evidence="3 5" key="1">
    <citation type="journal article" date="2015" name="Genome Biol. Evol.">
        <title>Comparative Genomics of a Bacterivorous Green Alga Reveals Evolutionary Causalities and Consequences of Phago-Mixotrophic Mode of Nutrition.</title>
        <authorList>
            <person name="Burns J.A."/>
            <person name="Paasch A."/>
            <person name="Narechania A."/>
            <person name="Kim E."/>
        </authorList>
    </citation>
    <scope>NUCLEOTIDE SEQUENCE [LARGE SCALE GENOMIC DNA]</scope>
    <source>
        <strain evidence="3">PLY_AMNH</strain>
    </source>
</reference>